<keyword evidence="11" id="KW-1185">Reference proteome</keyword>
<evidence type="ECO:0000313" key="10">
    <source>
        <dbReference type="EMBL" id="SDG55182.1"/>
    </source>
</evidence>
<evidence type="ECO:0000256" key="8">
    <source>
        <dbReference type="ARBA" id="ARBA00050776"/>
    </source>
</evidence>
<organism evidence="10 11">
    <name type="scientific">Facklamia miroungae</name>
    <dbReference type="NCBI Taxonomy" id="120956"/>
    <lineage>
        <taxon>Bacteria</taxon>
        <taxon>Bacillati</taxon>
        <taxon>Bacillota</taxon>
        <taxon>Bacilli</taxon>
        <taxon>Lactobacillales</taxon>
        <taxon>Aerococcaceae</taxon>
        <taxon>Facklamia</taxon>
    </lineage>
</organism>
<evidence type="ECO:0000259" key="9">
    <source>
        <dbReference type="Pfam" id="PF00266"/>
    </source>
</evidence>
<evidence type="ECO:0000256" key="7">
    <source>
        <dbReference type="ARBA" id="ARBA00023014"/>
    </source>
</evidence>
<evidence type="ECO:0000256" key="3">
    <source>
        <dbReference type="ARBA" id="ARBA00022679"/>
    </source>
</evidence>
<dbReference type="Gene3D" id="3.40.640.10">
    <property type="entry name" value="Type I PLP-dependent aspartate aminotransferase-like (Major domain)"/>
    <property type="match status" value="1"/>
</dbReference>
<evidence type="ECO:0000256" key="6">
    <source>
        <dbReference type="ARBA" id="ARBA00023004"/>
    </source>
</evidence>
<dbReference type="Gene3D" id="1.10.260.50">
    <property type="match status" value="1"/>
</dbReference>
<evidence type="ECO:0000256" key="5">
    <source>
        <dbReference type="ARBA" id="ARBA00022898"/>
    </source>
</evidence>
<dbReference type="PANTHER" id="PTHR11601">
    <property type="entry name" value="CYSTEINE DESULFURYLASE FAMILY MEMBER"/>
    <property type="match status" value="1"/>
</dbReference>
<accession>A0A1G7V5U9</accession>
<evidence type="ECO:0000256" key="1">
    <source>
        <dbReference type="ARBA" id="ARBA00001933"/>
    </source>
</evidence>
<dbReference type="STRING" id="120956.SAMN05421791_1158"/>
<gene>
    <name evidence="10" type="ORF">SAMN05421791_1158</name>
</gene>
<keyword evidence="4" id="KW-0479">Metal-binding</keyword>
<dbReference type="GO" id="GO:0031071">
    <property type="term" value="F:cysteine desulfurase activity"/>
    <property type="evidence" value="ECO:0007669"/>
    <property type="project" value="UniProtKB-EC"/>
</dbReference>
<keyword evidence="6" id="KW-0408">Iron</keyword>
<dbReference type="OrthoDB" id="9808002at2"/>
<comment type="similarity">
    <text evidence="2">Belongs to the class-V pyridoxal-phosphate-dependent aminotransferase family. NifS/IscS subfamily.</text>
</comment>
<dbReference type="InterPro" id="IPR015422">
    <property type="entry name" value="PyrdxlP-dep_Trfase_small"/>
</dbReference>
<dbReference type="GO" id="GO:0051536">
    <property type="term" value="F:iron-sulfur cluster binding"/>
    <property type="evidence" value="ECO:0007669"/>
    <property type="project" value="UniProtKB-KW"/>
</dbReference>
<keyword evidence="5" id="KW-0663">Pyridoxal phosphate</keyword>
<dbReference type="InterPro" id="IPR015421">
    <property type="entry name" value="PyrdxlP-dep_Trfase_major"/>
</dbReference>
<dbReference type="PIRSF" id="PIRSF005572">
    <property type="entry name" value="NifS"/>
    <property type="match status" value="1"/>
</dbReference>
<sequence>MLYFDYAATTPVDLRVQARISHALAESFGNPSANYKLGKASKNKLTTARRRLKALLKLDEASDLYFTSGATEAINWALRSQAYRARDLGLGHHIVTTAIEHSAVDRVLLDLENKGFEVTRLQPNSNQQFSLEQFIEASKQTTIGWTVMAVNNEVGSILPIKELGQYAKQKGYWFHVDATQAIGYQMINPQDFPCTSFNGSGHKFYAPKGIGFLVYQAWNKEMILDPLLLGGDQEYTKRSGTENLPYILGMVEALELMDQGYHELQESFVELSTYFFQQLNQTGIEYQRNGDLVHHNNRIHSIWLKEKLASQVIIQLDMQDIYLSAGSACSAGSIKPSRVLTAYYPKNEARWRESVRISFGRYTTKNEIDQLIEAITKIYQ</sequence>
<comment type="cofactor">
    <cofactor evidence="1">
        <name>pyridoxal 5'-phosphate</name>
        <dbReference type="ChEBI" id="CHEBI:597326"/>
    </cofactor>
</comment>
<evidence type="ECO:0000256" key="2">
    <source>
        <dbReference type="ARBA" id="ARBA00006490"/>
    </source>
</evidence>
<proteinExistence type="inferred from homology"/>
<dbReference type="RefSeq" id="WP_090290481.1">
    <property type="nucleotide sequence ID" value="NZ_FNCK01000015.1"/>
</dbReference>
<dbReference type="InterPro" id="IPR000192">
    <property type="entry name" value="Aminotrans_V_dom"/>
</dbReference>
<name>A0A1G7V5U9_9LACT</name>
<dbReference type="PANTHER" id="PTHR11601:SF34">
    <property type="entry name" value="CYSTEINE DESULFURASE"/>
    <property type="match status" value="1"/>
</dbReference>
<dbReference type="InterPro" id="IPR016454">
    <property type="entry name" value="Cysteine_dSase"/>
</dbReference>
<dbReference type="InterPro" id="IPR015424">
    <property type="entry name" value="PyrdxlP-dep_Trfase"/>
</dbReference>
<comment type="catalytic activity">
    <reaction evidence="8">
        <text>(sulfur carrier)-H + L-cysteine = (sulfur carrier)-SH + L-alanine</text>
        <dbReference type="Rhea" id="RHEA:43892"/>
        <dbReference type="Rhea" id="RHEA-COMP:14737"/>
        <dbReference type="Rhea" id="RHEA-COMP:14739"/>
        <dbReference type="ChEBI" id="CHEBI:29917"/>
        <dbReference type="ChEBI" id="CHEBI:35235"/>
        <dbReference type="ChEBI" id="CHEBI:57972"/>
        <dbReference type="ChEBI" id="CHEBI:64428"/>
        <dbReference type="EC" id="2.8.1.7"/>
    </reaction>
</comment>
<dbReference type="GO" id="GO:0046872">
    <property type="term" value="F:metal ion binding"/>
    <property type="evidence" value="ECO:0007669"/>
    <property type="project" value="UniProtKB-KW"/>
</dbReference>
<evidence type="ECO:0000256" key="4">
    <source>
        <dbReference type="ARBA" id="ARBA00022723"/>
    </source>
</evidence>
<keyword evidence="3" id="KW-0808">Transferase</keyword>
<dbReference type="SUPFAM" id="SSF53383">
    <property type="entry name" value="PLP-dependent transferases"/>
    <property type="match status" value="1"/>
</dbReference>
<dbReference type="Gene3D" id="3.90.1150.10">
    <property type="entry name" value="Aspartate Aminotransferase, domain 1"/>
    <property type="match status" value="1"/>
</dbReference>
<evidence type="ECO:0000313" key="11">
    <source>
        <dbReference type="Proteomes" id="UP000199708"/>
    </source>
</evidence>
<dbReference type="Pfam" id="PF00266">
    <property type="entry name" value="Aminotran_5"/>
    <property type="match status" value="1"/>
</dbReference>
<dbReference type="AlphaFoldDB" id="A0A1G7V5U9"/>
<protein>
    <submittedName>
        <fullName evidence="10">Cysteine desulfurase</fullName>
    </submittedName>
</protein>
<feature type="domain" description="Aminotransferase class V" evidence="9">
    <location>
        <begin position="3"/>
        <end position="371"/>
    </location>
</feature>
<keyword evidence="7" id="KW-0411">Iron-sulfur</keyword>
<dbReference type="EMBL" id="FNCK01000015">
    <property type="protein sequence ID" value="SDG55182.1"/>
    <property type="molecule type" value="Genomic_DNA"/>
</dbReference>
<dbReference type="Proteomes" id="UP000199708">
    <property type="component" value="Unassembled WGS sequence"/>
</dbReference>
<reference evidence="10 11" key="1">
    <citation type="submission" date="2016-10" db="EMBL/GenBank/DDBJ databases">
        <authorList>
            <person name="de Groot N.N."/>
        </authorList>
    </citation>
    <scope>NUCLEOTIDE SEQUENCE [LARGE SCALE GENOMIC DNA]</scope>
    <source>
        <strain evidence="10 11">ATCC BAA-466</strain>
    </source>
</reference>